<evidence type="ECO:0000313" key="1">
    <source>
        <dbReference type="EMBL" id="KAI3367362.1"/>
    </source>
</evidence>
<proteinExistence type="predicted"/>
<organism evidence="1 2">
    <name type="scientific">Scortum barcoo</name>
    <name type="common">barcoo grunter</name>
    <dbReference type="NCBI Taxonomy" id="214431"/>
    <lineage>
        <taxon>Eukaryota</taxon>
        <taxon>Metazoa</taxon>
        <taxon>Chordata</taxon>
        <taxon>Craniata</taxon>
        <taxon>Vertebrata</taxon>
        <taxon>Euteleostomi</taxon>
        <taxon>Actinopterygii</taxon>
        <taxon>Neopterygii</taxon>
        <taxon>Teleostei</taxon>
        <taxon>Neoteleostei</taxon>
        <taxon>Acanthomorphata</taxon>
        <taxon>Eupercaria</taxon>
        <taxon>Centrarchiformes</taxon>
        <taxon>Terapontoidei</taxon>
        <taxon>Terapontidae</taxon>
        <taxon>Scortum</taxon>
    </lineage>
</organism>
<evidence type="ECO:0000313" key="2">
    <source>
        <dbReference type="Proteomes" id="UP000831701"/>
    </source>
</evidence>
<comment type="caution">
    <text evidence="1">The sequence shown here is derived from an EMBL/GenBank/DDBJ whole genome shotgun (WGS) entry which is preliminary data.</text>
</comment>
<dbReference type="Proteomes" id="UP000831701">
    <property type="component" value="Chromosome 9"/>
</dbReference>
<keyword evidence="2" id="KW-1185">Reference proteome</keyword>
<name>A0ACB8WHE1_9TELE</name>
<accession>A0ACB8WHE1</accession>
<reference evidence="1" key="1">
    <citation type="submission" date="2022-04" db="EMBL/GenBank/DDBJ databases">
        <title>Jade perch genome.</title>
        <authorList>
            <person name="Chao B."/>
        </authorList>
    </citation>
    <scope>NUCLEOTIDE SEQUENCE</scope>
    <source>
        <strain evidence="1">CB-2022</strain>
    </source>
</reference>
<gene>
    <name evidence="1" type="ORF">L3Q82_026171</name>
</gene>
<protein>
    <submittedName>
        <fullName evidence="1">Uncharacterized protein</fullName>
    </submittedName>
</protein>
<dbReference type="EMBL" id="CM041539">
    <property type="protein sequence ID" value="KAI3367362.1"/>
    <property type="molecule type" value="Genomic_DNA"/>
</dbReference>
<sequence length="1154" mass="128666">MYSVHATPPPSPGVAMATFPEYIAQNEERDGVRFSWNVWPSSRLEATRMVVPVAALFTPLKERPDLPPIQYEPVLCSRATCRAVLNPLCQVDYRAKLWACNFCYQRNQFPPSYAGISEVNQPAELLPQFSTIEYVVQMPLVFLYVVDTCMEDEDLQALKESLQMSLSLLPPTALVGLITFGRMVQVHELGCEGISKSYVFRGTKDLNAKQLQEMLGLTKPSAAQGRGPQTAQQPLSNRFLQPVQKIDMNLTDLLGELQRDPWPVIQGKRPLRSLGVAMSIAVGLLECTFPNTGARIMTFIGGPATQGPGMVVGDELKIPIRSWHDLEKDNAKFMKKATKVSESSTLTGTVKPGTIALHESLANRASTNGHIIDISRLCSRSDRPAGDEVLCQLHTGGYMVMADSFNTSLFKQTFQRVFTKDVQGSFKMAFAATLEVKTSREIKVSGAIGPCVSLNAKGPCVSENEIGTGGTCQWKICGLDPSTTLALYFEVVNQVIVGRNIIAVQLVTHERPPPGLFPGHVHDVAVQRAHGEDRHHDACQHPQHHKVPVVRAEAGAAEEPRLAVDIAAEAQQGQDGIHQAEQPDQDQHCPATPGRPDAAIAEGEADLCELVNGGPSYTTLRFLRAAAERSSLSLSTNTHQDRDASELLPLPGRQRSEVRALLAAVENKKGDFSSLKLWWEVGKAQKFVFYQQYTSRSSAKIKVAIQNLETNIKNIEKGLQRDSDPTVSHLLQEKRLELSSFLQERVKGALVRSCFLQLKDMDAPSSFFFNLERSVAQTKQMTCIELPGGGVTTSPGEMRGHAMDFYAGLFGAEQWSMQCARSFWRGFLSSARKRKLLCTGELTLEDLTMVVHQMASGRAPGIDGLSTDFFYTQFCWSALEQDPFLSPVSKRWADAQTQIQSIAASFDQEAAAILMARLAVYRAETEEGPDVLRWLDRQLIRLCQKFGDYHKDDPNSFRFSETFSLYPQFMFHLRRSPFLQVFNNSPDESSYYRHQFNRQDLTQALIMIQPVLYAYSFNGPPEPVLLDSSSILPDRILLMDTFFQILIYHGETVAQWRKAGYQEMAEYENFRHLLQAPVDDAQELLHTRFPMPRYIDTEHGGSQARFLLSKVNPSQTHNNMYAWGQESGAPILTDDVSLQVFMDHLKKLAVSSAA</sequence>